<evidence type="ECO:0000313" key="1">
    <source>
        <dbReference type="EMBL" id="PRW61708.1"/>
    </source>
</evidence>
<sequence>MDGSLDVRKFLALQDRGYPRSSTSVPAQRGDSARFSSEQLHRARIAVARCSKDREDCTRLLEMLGLNSDEDADGESPVAD</sequence>
<organism evidence="1 2">
    <name type="scientific">Actinopolyspora mortivallis</name>
    <dbReference type="NCBI Taxonomy" id="33906"/>
    <lineage>
        <taxon>Bacteria</taxon>
        <taxon>Bacillati</taxon>
        <taxon>Actinomycetota</taxon>
        <taxon>Actinomycetes</taxon>
        <taxon>Actinopolysporales</taxon>
        <taxon>Actinopolysporaceae</taxon>
        <taxon>Actinopolyspora</taxon>
    </lineage>
</organism>
<dbReference type="RefSeq" id="WP_106115335.1">
    <property type="nucleotide sequence ID" value="NZ_PVSR01000065.1"/>
</dbReference>
<proteinExistence type="predicted"/>
<evidence type="ECO:0000313" key="2">
    <source>
        <dbReference type="Proteomes" id="UP000239352"/>
    </source>
</evidence>
<protein>
    <submittedName>
        <fullName evidence="1">Uncharacterized protein</fullName>
    </submittedName>
</protein>
<accession>A0A2T0GRH1</accession>
<dbReference type="EMBL" id="PVSR01000065">
    <property type="protein sequence ID" value="PRW61708.1"/>
    <property type="molecule type" value="Genomic_DNA"/>
</dbReference>
<dbReference type="AlphaFoldDB" id="A0A2T0GRH1"/>
<name>A0A2T0GRH1_ACTMO</name>
<dbReference type="InParanoid" id="A0A2T0GRH1"/>
<dbReference type="STRING" id="1050202.GCA_000384035_00032"/>
<gene>
    <name evidence="1" type="ORF">CEP50_19320</name>
</gene>
<reference evidence="1 2" key="1">
    <citation type="submission" date="2018-03" db="EMBL/GenBank/DDBJ databases">
        <title>Actinopolyspora mortivallis from Sahara, screening for active biomolecules.</title>
        <authorList>
            <person name="Selama O."/>
            <person name="Wellington E.M.H."/>
            <person name="Hacene H."/>
        </authorList>
    </citation>
    <scope>NUCLEOTIDE SEQUENCE [LARGE SCALE GENOMIC DNA]</scope>
    <source>
        <strain evidence="1 2">M5A</strain>
    </source>
</reference>
<dbReference type="Proteomes" id="UP000239352">
    <property type="component" value="Unassembled WGS sequence"/>
</dbReference>
<keyword evidence="2" id="KW-1185">Reference proteome</keyword>
<comment type="caution">
    <text evidence="1">The sequence shown here is derived from an EMBL/GenBank/DDBJ whole genome shotgun (WGS) entry which is preliminary data.</text>
</comment>